<evidence type="ECO:0000313" key="6">
    <source>
        <dbReference type="Proteomes" id="UP000600026"/>
    </source>
</evidence>
<dbReference type="EMBL" id="BNEE01000006">
    <property type="protein sequence ID" value="GHI86591.1"/>
    <property type="molecule type" value="Genomic_DNA"/>
</dbReference>
<sequence>MPESVRHPLLTAGPGLSEVVDRAPGPALGLFLLSGNSMIAELCGTLPLDWVVLDAEASPMTGQDALHMLQALTGSSCAPVVRVSQLNQHLIEHALDLGAAGVMIPKVDTAAQAEEAAAACRFPPEGRRGINPVRASGYFADVAGYLAGANARTSCVVQIESARALENAEAMAAVPGVDVLFLGMGDLACALGQPGVMTGPAMDTARATVLRAARKHGKRAGIFAYAPELARQYAEEGFELIAFGNEIKLLREAIVSGTEALRAPYAAVQH</sequence>
<comment type="caution">
    <text evidence="5">The sequence shown here is derived from an EMBL/GenBank/DDBJ whole genome shotgun (WGS) entry which is preliminary data.</text>
</comment>
<dbReference type="PANTHER" id="PTHR30502:SF0">
    <property type="entry name" value="PHOSPHOENOLPYRUVATE CARBOXYLASE FAMILY PROTEIN"/>
    <property type="match status" value="1"/>
</dbReference>
<evidence type="ECO:0000256" key="3">
    <source>
        <dbReference type="ARBA" id="ARBA00023239"/>
    </source>
</evidence>
<keyword evidence="2" id="KW-0479">Metal-binding</keyword>
<keyword evidence="6" id="KW-1185">Reference proteome</keyword>
<proteinExistence type="inferred from homology"/>
<name>A0A919H1M7_9ACTN</name>
<dbReference type="Gene3D" id="3.20.20.60">
    <property type="entry name" value="Phosphoenolpyruvate-binding domains"/>
    <property type="match status" value="1"/>
</dbReference>
<dbReference type="PANTHER" id="PTHR30502">
    <property type="entry name" value="2-KETO-3-DEOXY-L-RHAMNONATE ALDOLASE"/>
    <property type="match status" value="1"/>
</dbReference>
<dbReference type="InterPro" id="IPR040442">
    <property type="entry name" value="Pyrv_kinase-like_dom_sf"/>
</dbReference>
<evidence type="ECO:0000259" key="4">
    <source>
        <dbReference type="Pfam" id="PF03328"/>
    </source>
</evidence>
<accession>A0A919H1M7</accession>
<comment type="similarity">
    <text evidence="1">Belongs to the HpcH/HpaI aldolase family.</text>
</comment>
<keyword evidence="3" id="KW-0456">Lyase</keyword>
<evidence type="ECO:0000256" key="2">
    <source>
        <dbReference type="ARBA" id="ARBA00022723"/>
    </source>
</evidence>
<dbReference type="AlphaFoldDB" id="A0A919H1M7"/>
<dbReference type="GO" id="GO:0016832">
    <property type="term" value="F:aldehyde-lyase activity"/>
    <property type="evidence" value="ECO:0007669"/>
    <property type="project" value="TreeGrafter"/>
</dbReference>
<dbReference type="InterPro" id="IPR015813">
    <property type="entry name" value="Pyrv/PenolPyrv_kinase-like_dom"/>
</dbReference>
<protein>
    <submittedName>
        <fullName evidence="5">5-keto-4-deoxy-D-glucarate aldolase</fullName>
    </submittedName>
</protein>
<dbReference type="InterPro" id="IPR050251">
    <property type="entry name" value="HpcH-HpaI_aldolase"/>
</dbReference>
<dbReference type="OrthoDB" id="3353438at2"/>
<feature type="domain" description="HpcH/HpaI aldolase/citrate lyase" evidence="4">
    <location>
        <begin position="28"/>
        <end position="252"/>
    </location>
</feature>
<dbReference type="SUPFAM" id="SSF51621">
    <property type="entry name" value="Phosphoenolpyruvate/pyruvate domain"/>
    <property type="match status" value="1"/>
</dbReference>
<evidence type="ECO:0000313" key="5">
    <source>
        <dbReference type="EMBL" id="GHI86591.1"/>
    </source>
</evidence>
<dbReference type="RefSeq" id="WP_051902745.1">
    <property type="nucleotide sequence ID" value="NZ_BNEE01000006.1"/>
</dbReference>
<dbReference type="GO" id="GO:0005737">
    <property type="term" value="C:cytoplasm"/>
    <property type="evidence" value="ECO:0007669"/>
    <property type="project" value="TreeGrafter"/>
</dbReference>
<dbReference type="GO" id="GO:0046872">
    <property type="term" value="F:metal ion binding"/>
    <property type="evidence" value="ECO:0007669"/>
    <property type="project" value="UniProtKB-KW"/>
</dbReference>
<organism evidence="5 6">
    <name type="scientific">Streptomyces xanthophaeus</name>
    <dbReference type="NCBI Taxonomy" id="67385"/>
    <lineage>
        <taxon>Bacteria</taxon>
        <taxon>Bacillati</taxon>
        <taxon>Actinomycetota</taxon>
        <taxon>Actinomycetes</taxon>
        <taxon>Kitasatosporales</taxon>
        <taxon>Streptomycetaceae</taxon>
        <taxon>Streptomyces</taxon>
    </lineage>
</organism>
<dbReference type="Pfam" id="PF03328">
    <property type="entry name" value="HpcH_HpaI"/>
    <property type="match status" value="1"/>
</dbReference>
<dbReference type="InterPro" id="IPR005000">
    <property type="entry name" value="Aldolase/citrate-lyase_domain"/>
</dbReference>
<evidence type="ECO:0000256" key="1">
    <source>
        <dbReference type="ARBA" id="ARBA00005568"/>
    </source>
</evidence>
<dbReference type="Proteomes" id="UP000600026">
    <property type="component" value="Unassembled WGS sequence"/>
</dbReference>
<gene>
    <name evidence="5" type="primary">garL</name>
    <name evidence="5" type="ORF">Sxan_39550</name>
</gene>
<reference evidence="5" key="1">
    <citation type="submission" date="2020-09" db="EMBL/GenBank/DDBJ databases">
        <title>Whole genome shotgun sequence of Streptomyces xanthophaeus NBRC 12829.</title>
        <authorList>
            <person name="Komaki H."/>
            <person name="Tamura T."/>
        </authorList>
    </citation>
    <scope>NUCLEOTIDE SEQUENCE</scope>
    <source>
        <strain evidence="5">NBRC 12829</strain>
    </source>
</reference>